<evidence type="ECO:0000256" key="3">
    <source>
        <dbReference type="ARBA" id="ARBA00023274"/>
    </source>
</evidence>
<dbReference type="PROSITE" id="PS00360">
    <property type="entry name" value="RIBOSOMAL_S9"/>
    <property type="match status" value="1"/>
</dbReference>
<protein>
    <recommendedName>
        <fullName evidence="4 5">Small ribosomal subunit protein uS9</fullName>
    </recommendedName>
</protein>
<sequence length="130" mass="14727">MEENLLIAIGRRKTAHAIVKLNPGDGKIVINGKSLSDYFPLVTHQKEVIKPLKVAELEGKFDIEIKSMGGGLTGQIDAIKLGIARALVKYNPQLVSKLREFSLLTRDPRMKERKKYGQKGARKRFQWTKR</sequence>
<keyword evidence="2 5" id="KW-0689">Ribosomal protein</keyword>
<dbReference type="AlphaFoldDB" id="A0A1V6CC20"/>
<proteinExistence type="inferred from homology"/>
<evidence type="ECO:0000256" key="4">
    <source>
        <dbReference type="ARBA" id="ARBA00035259"/>
    </source>
</evidence>
<dbReference type="FunFam" id="3.30.230.10:FF:000001">
    <property type="entry name" value="30S ribosomal protein S9"/>
    <property type="match status" value="1"/>
</dbReference>
<keyword evidence="3 5" id="KW-0687">Ribonucleoprotein</keyword>
<dbReference type="GO" id="GO:0005737">
    <property type="term" value="C:cytoplasm"/>
    <property type="evidence" value="ECO:0007669"/>
    <property type="project" value="UniProtKB-ARBA"/>
</dbReference>
<comment type="caution">
    <text evidence="7">The sequence shown here is derived from an EMBL/GenBank/DDBJ whole genome shotgun (WGS) entry which is preliminary data.</text>
</comment>
<evidence type="ECO:0000256" key="2">
    <source>
        <dbReference type="ARBA" id="ARBA00022980"/>
    </source>
</evidence>
<evidence type="ECO:0000256" key="6">
    <source>
        <dbReference type="RuleBase" id="RU003815"/>
    </source>
</evidence>
<dbReference type="PANTHER" id="PTHR21569">
    <property type="entry name" value="RIBOSOMAL PROTEIN S9"/>
    <property type="match status" value="1"/>
</dbReference>
<dbReference type="InterPro" id="IPR000754">
    <property type="entry name" value="Ribosomal_uS9"/>
</dbReference>
<dbReference type="InterPro" id="IPR020574">
    <property type="entry name" value="Ribosomal_uS9_CS"/>
</dbReference>
<accession>A0A1V6CC20</accession>
<organism evidence="7">
    <name type="scientific">candidate division TA06 bacterium ADurb.Bin131</name>
    <dbReference type="NCBI Taxonomy" id="1852827"/>
    <lineage>
        <taxon>Bacteria</taxon>
        <taxon>Bacteria division TA06</taxon>
    </lineage>
</organism>
<evidence type="ECO:0000313" key="7">
    <source>
        <dbReference type="EMBL" id="OQB74427.1"/>
    </source>
</evidence>
<dbReference type="NCBIfam" id="NF001099">
    <property type="entry name" value="PRK00132.1"/>
    <property type="match status" value="1"/>
</dbReference>
<reference evidence="7" key="1">
    <citation type="submission" date="2017-02" db="EMBL/GenBank/DDBJ databases">
        <title>Delving into the versatile metabolic prowess of the omnipresent phylum Bacteroidetes.</title>
        <authorList>
            <person name="Nobu M.K."/>
            <person name="Mei R."/>
            <person name="Narihiro T."/>
            <person name="Kuroda K."/>
            <person name="Liu W.-T."/>
        </authorList>
    </citation>
    <scope>NUCLEOTIDE SEQUENCE</scope>
    <source>
        <strain evidence="7">ADurb.Bin131</strain>
    </source>
</reference>
<dbReference type="GO" id="GO:0003735">
    <property type="term" value="F:structural constituent of ribosome"/>
    <property type="evidence" value="ECO:0007669"/>
    <property type="project" value="InterPro"/>
</dbReference>
<dbReference type="Pfam" id="PF00380">
    <property type="entry name" value="Ribosomal_S9"/>
    <property type="match status" value="1"/>
</dbReference>
<dbReference type="Gene3D" id="3.30.230.10">
    <property type="match status" value="1"/>
</dbReference>
<dbReference type="PANTHER" id="PTHR21569:SF1">
    <property type="entry name" value="SMALL RIBOSOMAL SUBUNIT PROTEIN US9M"/>
    <property type="match status" value="1"/>
</dbReference>
<dbReference type="InterPro" id="IPR020568">
    <property type="entry name" value="Ribosomal_Su5_D2-typ_SF"/>
</dbReference>
<dbReference type="SUPFAM" id="SSF54211">
    <property type="entry name" value="Ribosomal protein S5 domain 2-like"/>
    <property type="match status" value="1"/>
</dbReference>
<comment type="similarity">
    <text evidence="1 5 6">Belongs to the universal ribosomal protein uS9 family.</text>
</comment>
<gene>
    <name evidence="5 7" type="primary">rpsI</name>
    <name evidence="7" type="ORF">BWX89_00554</name>
</gene>
<dbReference type="GO" id="GO:0006412">
    <property type="term" value="P:translation"/>
    <property type="evidence" value="ECO:0007669"/>
    <property type="project" value="UniProtKB-UniRule"/>
</dbReference>
<dbReference type="GO" id="GO:0003723">
    <property type="term" value="F:RNA binding"/>
    <property type="evidence" value="ECO:0007669"/>
    <property type="project" value="TreeGrafter"/>
</dbReference>
<dbReference type="Proteomes" id="UP000485562">
    <property type="component" value="Unassembled WGS sequence"/>
</dbReference>
<dbReference type="InterPro" id="IPR023035">
    <property type="entry name" value="Ribosomal_uS9_bac/plastid"/>
</dbReference>
<name>A0A1V6CC20_UNCT6</name>
<dbReference type="GO" id="GO:0015935">
    <property type="term" value="C:small ribosomal subunit"/>
    <property type="evidence" value="ECO:0007669"/>
    <property type="project" value="TreeGrafter"/>
</dbReference>
<dbReference type="InterPro" id="IPR014721">
    <property type="entry name" value="Ribsml_uS5_D2-typ_fold_subgr"/>
</dbReference>
<evidence type="ECO:0000256" key="5">
    <source>
        <dbReference type="HAMAP-Rule" id="MF_00532"/>
    </source>
</evidence>
<dbReference type="EMBL" id="MWDQ01000041">
    <property type="protein sequence ID" value="OQB74427.1"/>
    <property type="molecule type" value="Genomic_DNA"/>
</dbReference>
<dbReference type="HAMAP" id="MF_00532_B">
    <property type="entry name" value="Ribosomal_uS9_B"/>
    <property type="match status" value="1"/>
</dbReference>
<evidence type="ECO:0000256" key="1">
    <source>
        <dbReference type="ARBA" id="ARBA00005251"/>
    </source>
</evidence>